<gene>
    <name evidence="1" type="ORF">J2Z83_003731</name>
</gene>
<protein>
    <recommendedName>
        <fullName evidence="3">Minor capsid protein</fullName>
    </recommendedName>
</protein>
<comment type="caution">
    <text evidence="1">The sequence shown here is derived from an EMBL/GenBank/DDBJ whole genome shotgun (WGS) entry which is preliminary data.</text>
</comment>
<sequence>MIAIDFLEILKTYIEDLSFTPSTIHIGLYNENNNSIAIRPMPSNIDDRYMEYGKVYPFQFQLLVHHRENLFAYSITEQLMSQLDNLSSGAITSSNRSFSLISFQCTNTPNFVQKTSYGVLWQTVFTAELYIGGNA</sequence>
<accession>A0ABS4IKZ7</accession>
<organism evidence="1 2">
    <name type="scientific">Virgibacillus natechei</name>
    <dbReference type="NCBI Taxonomy" id="1216297"/>
    <lineage>
        <taxon>Bacteria</taxon>
        <taxon>Bacillati</taxon>
        <taxon>Bacillota</taxon>
        <taxon>Bacilli</taxon>
        <taxon>Bacillales</taxon>
        <taxon>Bacillaceae</taxon>
        <taxon>Virgibacillus</taxon>
    </lineage>
</organism>
<evidence type="ECO:0008006" key="3">
    <source>
        <dbReference type="Google" id="ProtNLM"/>
    </source>
</evidence>
<dbReference type="Pfam" id="PF12691">
    <property type="entry name" value="Phage_tail_terminator_6"/>
    <property type="match status" value="1"/>
</dbReference>
<dbReference type="InterPro" id="IPR024411">
    <property type="entry name" value="Tail_terminator_phage"/>
</dbReference>
<keyword evidence="2" id="KW-1185">Reference proteome</keyword>
<name>A0ABS4IKZ7_9BACI</name>
<evidence type="ECO:0000313" key="2">
    <source>
        <dbReference type="Proteomes" id="UP001519345"/>
    </source>
</evidence>
<dbReference type="Proteomes" id="UP001519345">
    <property type="component" value="Unassembled WGS sequence"/>
</dbReference>
<dbReference type="EMBL" id="JAGGKX010000029">
    <property type="protein sequence ID" value="MBP1971580.1"/>
    <property type="molecule type" value="Genomic_DNA"/>
</dbReference>
<proteinExistence type="predicted"/>
<reference evidence="1 2" key="1">
    <citation type="submission" date="2021-03" db="EMBL/GenBank/DDBJ databases">
        <title>Genomic Encyclopedia of Type Strains, Phase IV (KMG-IV): sequencing the most valuable type-strain genomes for metagenomic binning, comparative biology and taxonomic classification.</title>
        <authorList>
            <person name="Goeker M."/>
        </authorList>
    </citation>
    <scope>NUCLEOTIDE SEQUENCE [LARGE SCALE GENOMIC DNA]</scope>
    <source>
        <strain evidence="1 2">DSM 25609</strain>
    </source>
</reference>
<evidence type="ECO:0000313" key="1">
    <source>
        <dbReference type="EMBL" id="MBP1971580.1"/>
    </source>
</evidence>